<name>A0A498PVS0_9MYCO</name>
<feature type="domain" description="PPE" evidence="2">
    <location>
        <begin position="3"/>
        <end position="165"/>
    </location>
</feature>
<dbReference type="InterPro" id="IPR029058">
    <property type="entry name" value="AB_hydrolase_fold"/>
</dbReference>
<keyword evidence="4" id="KW-0378">Hydrolase</keyword>
<dbReference type="PANTHER" id="PTHR46766">
    <property type="entry name" value="GLUTAMINE-RICH PROTEIN 2"/>
    <property type="match status" value="1"/>
</dbReference>
<dbReference type="Gene3D" id="1.20.1260.20">
    <property type="entry name" value="PPE superfamily"/>
    <property type="match status" value="1"/>
</dbReference>
<dbReference type="Pfam" id="PF00823">
    <property type="entry name" value="PPE"/>
    <property type="match status" value="1"/>
</dbReference>
<evidence type="ECO:0000259" key="2">
    <source>
        <dbReference type="Pfam" id="PF00823"/>
    </source>
</evidence>
<accession>A0A498PVS0</accession>
<proteinExistence type="inferred from homology"/>
<keyword evidence="5" id="KW-1185">Reference proteome</keyword>
<dbReference type="Proteomes" id="UP000267289">
    <property type="component" value="Unassembled WGS sequence"/>
</dbReference>
<evidence type="ECO:0000259" key="3">
    <source>
        <dbReference type="Pfam" id="PF07859"/>
    </source>
</evidence>
<dbReference type="Gene3D" id="3.40.50.1820">
    <property type="entry name" value="alpha/beta hydrolase"/>
    <property type="match status" value="1"/>
</dbReference>
<dbReference type="InterPro" id="IPR000030">
    <property type="entry name" value="PPE_dom"/>
</dbReference>
<dbReference type="SUPFAM" id="SSF53474">
    <property type="entry name" value="alpha/beta-Hydrolases"/>
    <property type="match status" value="1"/>
</dbReference>
<dbReference type="EC" id="3.1.1.3" evidence="4"/>
<reference evidence="4 5" key="1">
    <citation type="submission" date="2018-09" db="EMBL/GenBank/DDBJ databases">
        <authorList>
            <person name="Tagini F."/>
        </authorList>
    </citation>
    <scope>NUCLEOTIDE SEQUENCE [LARGE SCALE GENOMIC DNA]</scope>
    <source>
        <strain evidence="4 5">MK13</strain>
    </source>
</reference>
<dbReference type="SUPFAM" id="SSF140459">
    <property type="entry name" value="PE/PPE dimer-like"/>
    <property type="match status" value="1"/>
</dbReference>
<protein>
    <submittedName>
        <fullName evidence="4">Triacylglycerol lipase</fullName>
        <ecNumber evidence="4">3.1.1.3</ecNumber>
    </submittedName>
</protein>
<gene>
    <name evidence="4" type="primary">lipY_8</name>
    <name evidence="4" type="ORF">LAUMK13_01329</name>
</gene>
<sequence>MSFSVWPPEVNSVLLLAGPGSGPMLAAAAAWDGIGSELSSAASAFGSITSDLGAQAWQGAGSASMTTAAARYVDWLGRAAAQAERSAAQARAAAIAYEAALAGIVHPELITANRGQLVSLVISNLFGQNAPAIAAAEAAYEQMWAQDVAAMSGYHSSAAATGAQLAPWEQALQNLPGLPGEFARAIGSGFALVEQQIQQTPTALATGFTRVSDTLITGVFGAPADPPFAATQTGTFTGAPSLATRLEEAALWPVKPLLAVSGLETQLAVPGNPLLALFSSDIPPLSWFLGNSPPPFLNLLLGETVQYTTYQGMSVVQITPAHPTGEYVVAIHGGAFIFPPSFLHWINYSVMAQQTGATVQVPIYPLLQEGGTAGTVVPTMAGFISAQIAQYQPSNVSVIGDSAGGNLALAATQYLVANGDPVPESMVLVSPWLDVGMTNPNIGLVQDPLLPVGPAQQIGKVWAGNLDVNDPMVSPLNGSLGGLPPTYVYSGNLDILAPDVFVLQQAAVTQGAPVSFVLANGQIHDWILLTPDGFQYWSQINRELGIAA</sequence>
<dbReference type="EMBL" id="UPHQ01000052">
    <property type="protein sequence ID" value="VBA36794.1"/>
    <property type="molecule type" value="Genomic_DNA"/>
</dbReference>
<dbReference type="InterPro" id="IPR038332">
    <property type="entry name" value="PPE_sf"/>
</dbReference>
<dbReference type="GO" id="GO:0052572">
    <property type="term" value="P:response to host immune response"/>
    <property type="evidence" value="ECO:0007669"/>
    <property type="project" value="TreeGrafter"/>
</dbReference>
<comment type="similarity">
    <text evidence="1">Belongs to the mycobacterial PPE family.</text>
</comment>
<dbReference type="PANTHER" id="PTHR46766:SF1">
    <property type="entry name" value="GLUTAMINE-RICH PROTEIN 2"/>
    <property type="match status" value="1"/>
</dbReference>
<organism evidence="4 5">
    <name type="scientific">Mycobacterium innocens</name>
    <dbReference type="NCBI Taxonomy" id="2341083"/>
    <lineage>
        <taxon>Bacteria</taxon>
        <taxon>Bacillati</taxon>
        <taxon>Actinomycetota</taxon>
        <taxon>Actinomycetes</taxon>
        <taxon>Mycobacteriales</taxon>
        <taxon>Mycobacteriaceae</taxon>
        <taxon>Mycobacterium</taxon>
    </lineage>
</organism>
<dbReference type="InterPro" id="IPR013094">
    <property type="entry name" value="AB_hydrolase_3"/>
</dbReference>
<dbReference type="AlphaFoldDB" id="A0A498PVS0"/>
<dbReference type="Pfam" id="PF07859">
    <property type="entry name" value="Abhydrolase_3"/>
    <property type="match status" value="1"/>
</dbReference>
<feature type="domain" description="Alpha/beta hydrolase fold-3" evidence="3">
    <location>
        <begin position="328"/>
        <end position="527"/>
    </location>
</feature>
<dbReference type="FunFam" id="1.20.1260.20:FF:000001">
    <property type="entry name" value="PPE family protein PPE41"/>
    <property type="match status" value="1"/>
</dbReference>
<evidence type="ECO:0000256" key="1">
    <source>
        <dbReference type="ARBA" id="ARBA00010652"/>
    </source>
</evidence>
<evidence type="ECO:0000313" key="5">
    <source>
        <dbReference type="Proteomes" id="UP000267289"/>
    </source>
</evidence>
<evidence type="ECO:0000313" key="4">
    <source>
        <dbReference type="EMBL" id="VBA36794.1"/>
    </source>
</evidence>
<dbReference type="GO" id="GO:0004806">
    <property type="term" value="F:triacylglycerol lipase activity"/>
    <property type="evidence" value="ECO:0007669"/>
    <property type="project" value="UniProtKB-EC"/>
</dbReference>